<sequence length="141" mass="15165">MSLEFLLIQVPGWALFIYLVIAQCSAAVSWRLGERMGTQETAENVTAVGVAFWKGYAFADLVLYTPLLGLGLFGHASGASWAPLALGAALGITAYWPLACLRSISAARGAAGWTLPKERDYWVVLPLIAAWGLLGIVLLWL</sequence>
<feature type="transmembrane region" description="Helical" evidence="1">
    <location>
        <begin position="45"/>
        <end position="67"/>
    </location>
</feature>
<comment type="caution">
    <text evidence="2">The sequence shown here is derived from an EMBL/GenBank/DDBJ whole genome shotgun (WGS) entry which is preliminary data.</text>
</comment>
<dbReference type="RefSeq" id="WP_306735921.1">
    <property type="nucleotide sequence ID" value="NZ_JANHAX010000003.1"/>
</dbReference>
<proteinExistence type="predicted"/>
<dbReference type="EMBL" id="JANHAX010000003">
    <property type="protein sequence ID" value="MDQ2090650.1"/>
    <property type="molecule type" value="Genomic_DNA"/>
</dbReference>
<reference evidence="2" key="1">
    <citation type="submission" date="2022-07" db="EMBL/GenBank/DDBJ databases">
        <authorList>
            <person name="Otstavnykh N."/>
            <person name="Isaeva M."/>
            <person name="Bystritskaya E."/>
        </authorList>
    </citation>
    <scope>NUCLEOTIDE SEQUENCE</scope>
    <source>
        <strain evidence="2">KCTC 52189</strain>
    </source>
</reference>
<feature type="transmembrane region" description="Helical" evidence="1">
    <location>
        <begin position="12"/>
        <end position="33"/>
    </location>
</feature>
<gene>
    <name evidence="2" type="ORF">NO357_12135</name>
</gene>
<evidence type="ECO:0000256" key="1">
    <source>
        <dbReference type="SAM" id="Phobius"/>
    </source>
</evidence>
<accession>A0AAE4B4W3</accession>
<dbReference type="AlphaFoldDB" id="A0AAE4B4W3"/>
<dbReference type="Proteomes" id="UP001226762">
    <property type="component" value="Unassembled WGS sequence"/>
</dbReference>
<keyword evidence="1" id="KW-0812">Transmembrane</keyword>
<feature type="transmembrane region" description="Helical" evidence="1">
    <location>
        <begin position="79"/>
        <end position="101"/>
    </location>
</feature>
<evidence type="ECO:0000313" key="2">
    <source>
        <dbReference type="EMBL" id="MDQ2090650.1"/>
    </source>
</evidence>
<protein>
    <submittedName>
        <fullName evidence="2">Uncharacterized protein</fullName>
    </submittedName>
</protein>
<keyword evidence="1" id="KW-1133">Transmembrane helix</keyword>
<name>A0AAE4B4W3_9RHOB</name>
<reference evidence="2" key="2">
    <citation type="submission" date="2023-02" db="EMBL/GenBank/DDBJ databases">
        <title>'Rhodoalgimonas zhirmunskyi' gen. nov., isolated from a red alga.</title>
        <authorList>
            <person name="Nedashkovskaya O.I."/>
            <person name="Otstavnykh N.Y."/>
            <person name="Bystritskaya E.P."/>
            <person name="Balabanova L.A."/>
            <person name="Isaeva M.P."/>
        </authorList>
    </citation>
    <scope>NUCLEOTIDE SEQUENCE</scope>
    <source>
        <strain evidence="2">KCTC 52189</strain>
    </source>
</reference>
<keyword evidence="1" id="KW-0472">Membrane</keyword>
<organism evidence="2 3">
    <name type="scientific">Marimonas arenosa</name>
    <dbReference type="NCBI Taxonomy" id="1795305"/>
    <lineage>
        <taxon>Bacteria</taxon>
        <taxon>Pseudomonadati</taxon>
        <taxon>Pseudomonadota</taxon>
        <taxon>Alphaproteobacteria</taxon>
        <taxon>Rhodobacterales</taxon>
        <taxon>Paracoccaceae</taxon>
        <taxon>Marimonas</taxon>
    </lineage>
</organism>
<feature type="transmembrane region" description="Helical" evidence="1">
    <location>
        <begin position="121"/>
        <end position="140"/>
    </location>
</feature>
<keyword evidence="3" id="KW-1185">Reference proteome</keyword>
<evidence type="ECO:0000313" key="3">
    <source>
        <dbReference type="Proteomes" id="UP001226762"/>
    </source>
</evidence>